<dbReference type="PANTHER" id="PTHR43433">
    <property type="entry name" value="HYDROLASE, ALPHA/BETA FOLD FAMILY PROTEIN"/>
    <property type="match status" value="1"/>
</dbReference>
<keyword evidence="4" id="KW-1185">Reference proteome</keyword>
<gene>
    <name evidence="3" type="ORF">E0Z10_g8259</name>
</gene>
<feature type="region of interest" description="Disordered" evidence="1">
    <location>
        <begin position="1"/>
        <end position="54"/>
    </location>
</feature>
<evidence type="ECO:0000256" key="1">
    <source>
        <dbReference type="SAM" id="MobiDB-lite"/>
    </source>
</evidence>
<accession>A0A4Z0YSM7</accession>
<feature type="compositionally biased region" description="Basic and acidic residues" evidence="1">
    <location>
        <begin position="43"/>
        <end position="52"/>
    </location>
</feature>
<organism evidence="3 4">
    <name type="scientific">Xylaria hypoxylon</name>
    <dbReference type="NCBI Taxonomy" id="37992"/>
    <lineage>
        <taxon>Eukaryota</taxon>
        <taxon>Fungi</taxon>
        <taxon>Dikarya</taxon>
        <taxon>Ascomycota</taxon>
        <taxon>Pezizomycotina</taxon>
        <taxon>Sordariomycetes</taxon>
        <taxon>Xylariomycetidae</taxon>
        <taxon>Xylariales</taxon>
        <taxon>Xylariaceae</taxon>
        <taxon>Xylaria</taxon>
    </lineage>
</organism>
<dbReference type="EMBL" id="SKBN01000217">
    <property type="protein sequence ID" value="TGJ80506.1"/>
    <property type="molecule type" value="Genomic_DNA"/>
</dbReference>
<feature type="region of interest" description="Disordered" evidence="1">
    <location>
        <begin position="859"/>
        <end position="878"/>
    </location>
</feature>
<feature type="compositionally biased region" description="Low complexity" evidence="1">
    <location>
        <begin position="239"/>
        <end position="248"/>
    </location>
</feature>
<feature type="compositionally biased region" description="Basic and acidic residues" evidence="1">
    <location>
        <begin position="268"/>
        <end position="284"/>
    </location>
</feature>
<evidence type="ECO:0000259" key="2">
    <source>
        <dbReference type="Pfam" id="PF00561"/>
    </source>
</evidence>
<dbReference type="AlphaFoldDB" id="A0A4Z0YSM7"/>
<dbReference type="SUPFAM" id="SSF53474">
    <property type="entry name" value="alpha/beta-Hydrolases"/>
    <property type="match status" value="1"/>
</dbReference>
<evidence type="ECO:0000313" key="3">
    <source>
        <dbReference type="EMBL" id="TGJ80506.1"/>
    </source>
</evidence>
<dbReference type="Pfam" id="PF00561">
    <property type="entry name" value="Abhydrolase_1"/>
    <property type="match status" value="1"/>
</dbReference>
<dbReference type="STRING" id="37992.A0A4Z0YSM7"/>
<dbReference type="OrthoDB" id="435520at2759"/>
<sequence>MEYYSTDRGASSSNSASNSGPASITTRHSSSRRRPIDPSMHLQLRDSDRDRVQIPPASPEVISSLITSLSVISQPVTKHFDDPSLSIPSPVSPVDGGFGVEYGAYIHALERLQEEEDINNLAASPPIIRTSKPPSGFSPITAPKSPRRESSHGLKSLLRSRPSSKGSASSSHDDTQSIGNLSIERGLSAPPDSRKSSSQDGWGMKLGRGHRGLMYMSSKERLRASESERKRSGAGGLISKSSSFSNLSPRPDQILAETSISEEPTVPDSHETAFDHDPSTDAVHHLRPIPLRDSSLRRTGQNAKRSRKSSRQRSEGTTTEPIPEGQGLSESKSRRLHRQASEAETKRRHEDILMGGAMDTSRENLAATKGSRDPSFTYERAATGLPLEAPGIDDGAPSPAVYQNRRHSSQSADRRKSGRGTPDPADVTRPKRSSSRLNRLSVGPKSPELTDNAKDRVTSDPVVGYERPGSADSVDDAVESYLCSPRLSQKIRHPQTGRVISFSEVGDPNGSAVFCCVGMGLTRYITAFYDELALSLNLRLITPDRPGVGDSEAYDGTSTPLSWPDDVYAICQTLKVTKFSILAHSAGAIYALATALRMPQHIRGRIHLLAPWIPPSQMNVFGTTQALPPTNAIPTSQRILRALPTPFLKAANSSFMSATSSSITSSLPKNNPRRGKRKSAAAQGRDTGASNKHDGVLGMDKENLPNEADMKASSPEDAGPPDRPRLTGADRNPQDAMIDAASDAIADKERQSIYDQRLTHAIWDLATTGANPAVDLLVCLERRHTIGFRYVDITRPVVIHHGSRDTRVPVDNVRWLGKAMRRCEVRVLEGEAHGLMASASVMSSVLVEISQEWDDWTRLTNPKRPEERGRSTRATAAR</sequence>
<feature type="compositionally biased region" description="Basic and acidic residues" evidence="1">
    <location>
        <begin position="218"/>
        <end position="231"/>
    </location>
</feature>
<feature type="compositionally biased region" description="Basic and acidic residues" evidence="1">
    <location>
        <begin position="691"/>
        <end position="710"/>
    </location>
</feature>
<reference evidence="3 4" key="1">
    <citation type="submission" date="2019-03" db="EMBL/GenBank/DDBJ databases">
        <title>Draft genome sequence of Xylaria hypoxylon DSM 108379, a ubiquitous saprotrophic-parasitic fungi on hardwood.</title>
        <authorList>
            <person name="Buettner E."/>
            <person name="Leonhardt S."/>
            <person name="Gebauer A.M."/>
            <person name="Liers C."/>
            <person name="Hofrichter M."/>
            <person name="Kellner H."/>
        </authorList>
    </citation>
    <scope>NUCLEOTIDE SEQUENCE [LARGE SCALE GENOMIC DNA]</scope>
    <source>
        <strain evidence="3 4">DSM 108379</strain>
    </source>
</reference>
<dbReference type="PANTHER" id="PTHR43433:SF10">
    <property type="entry name" value="AB HYDROLASE-1 DOMAIN-CONTAINING PROTEIN"/>
    <property type="match status" value="1"/>
</dbReference>
<dbReference type="InterPro" id="IPR000073">
    <property type="entry name" value="AB_hydrolase_1"/>
</dbReference>
<dbReference type="Gene3D" id="3.40.50.1820">
    <property type="entry name" value="alpha/beta hydrolase"/>
    <property type="match status" value="1"/>
</dbReference>
<comment type="caution">
    <text evidence="3">The sequence shown here is derived from an EMBL/GenBank/DDBJ whole genome shotgun (WGS) entry which is preliminary data.</text>
</comment>
<feature type="compositionally biased region" description="Low complexity" evidence="1">
    <location>
        <begin position="9"/>
        <end position="28"/>
    </location>
</feature>
<dbReference type="InterPro" id="IPR050471">
    <property type="entry name" value="AB_hydrolase"/>
</dbReference>
<feature type="compositionally biased region" description="Basic and acidic residues" evidence="1">
    <location>
        <begin position="339"/>
        <end position="352"/>
    </location>
</feature>
<feature type="region of interest" description="Disordered" evidence="1">
    <location>
        <begin position="125"/>
        <end position="471"/>
    </location>
</feature>
<feature type="region of interest" description="Disordered" evidence="1">
    <location>
        <begin position="659"/>
        <end position="734"/>
    </location>
</feature>
<protein>
    <recommendedName>
        <fullName evidence="2">AB hydrolase-1 domain-containing protein</fullName>
    </recommendedName>
</protein>
<dbReference type="Proteomes" id="UP000297716">
    <property type="component" value="Unassembled WGS sequence"/>
</dbReference>
<feature type="compositionally biased region" description="Low complexity" evidence="1">
    <location>
        <begin position="153"/>
        <end position="170"/>
    </location>
</feature>
<name>A0A4Z0YSM7_9PEZI</name>
<dbReference type="InterPro" id="IPR029058">
    <property type="entry name" value="AB_hydrolase_fold"/>
</dbReference>
<proteinExistence type="predicted"/>
<feature type="domain" description="AB hydrolase-1" evidence="2">
    <location>
        <begin position="537"/>
        <end position="698"/>
    </location>
</feature>
<evidence type="ECO:0000313" key="4">
    <source>
        <dbReference type="Proteomes" id="UP000297716"/>
    </source>
</evidence>